<dbReference type="PANTHER" id="PTHR43691">
    <property type="entry name" value="URIDINE PHOSPHORYLASE"/>
    <property type="match status" value="1"/>
</dbReference>
<dbReference type="EMBL" id="QJKC01000004">
    <property type="protein sequence ID" value="PXX49455.1"/>
    <property type="molecule type" value="Genomic_DNA"/>
</dbReference>
<feature type="binding site" description="in other chain" evidence="4">
    <location>
        <position position="21"/>
    </location>
    <ligand>
        <name>phosphate</name>
        <dbReference type="ChEBI" id="CHEBI:43474"/>
        <note>ligand shared between dimeric partners</note>
    </ligand>
</feature>
<dbReference type="CDD" id="cd09006">
    <property type="entry name" value="PNP_EcPNPI-like"/>
    <property type="match status" value="1"/>
</dbReference>
<dbReference type="Pfam" id="PF01048">
    <property type="entry name" value="PNP_UDP_1"/>
    <property type="match status" value="1"/>
</dbReference>
<dbReference type="GO" id="GO:0006152">
    <property type="term" value="P:purine nucleoside catabolic process"/>
    <property type="evidence" value="ECO:0007669"/>
    <property type="project" value="TreeGrafter"/>
</dbReference>
<dbReference type="GO" id="GO:0004731">
    <property type="term" value="F:purine-nucleoside phosphorylase activity"/>
    <property type="evidence" value="ECO:0007669"/>
    <property type="project" value="UniProtKB-UniRule"/>
</dbReference>
<evidence type="ECO:0000313" key="7">
    <source>
        <dbReference type="Proteomes" id="UP000248395"/>
    </source>
</evidence>
<feature type="binding site" description="in other chain" evidence="4">
    <location>
        <begin position="180"/>
        <end position="182"/>
    </location>
    <ligand>
        <name>a purine D-ribonucleoside</name>
        <dbReference type="ChEBI" id="CHEBI:142355"/>
        <note>ligand shared between dimeric partners</note>
    </ligand>
</feature>
<dbReference type="GO" id="GO:0004850">
    <property type="term" value="F:uridine phosphorylase activity"/>
    <property type="evidence" value="ECO:0007669"/>
    <property type="project" value="UniProtKB-EC"/>
</dbReference>
<feature type="binding site" description="in other chain" evidence="4">
    <location>
        <position position="25"/>
    </location>
    <ligand>
        <name>phosphate</name>
        <dbReference type="ChEBI" id="CHEBI:43474"/>
        <note>ligand shared between dimeric partners</note>
    </ligand>
</feature>
<protein>
    <recommendedName>
        <fullName evidence="4">Purine nucleoside phosphorylase DeoD-type</fullName>
        <shortName evidence="4">PNP</shortName>
        <ecNumber evidence="4">2.4.2.1</ecNumber>
    </recommendedName>
</protein>
<comment type="subunit">
    <text evidence="4">Homohexamer; trimer of homodimers.</text>
</comment>
<dbReference type="SUPFAM" id="SSF53167">
    <property type="entry name" value="Purine and uridine phosphorylases"/>
    <property type="match status" value="1"/>
</dbReference>
<feature type="active site" description="Proton donor" evidence="4">
    <location>
        <position position="205"/>
    </location>
</feature>
<dbReference type="OrthoDB" id="9782889at2"/>
<sequence>MATPHINAQPGDFAETVLMPGDPLRARMIAETFLQDAREVTSVRNMLGYTGSYQGKRLSVMAHGMGIPSASIYTTELIQHYGVKNIIRIGSCGAVTARTQLRELYIAMGASTDSKVNRMRFNQHDFAAIADYELLRTAMDVAAEQGRKVTVGNVFSADLFYGVEPNMLEVLEKMNVQVIEMELAGIYSVAAQYGARALGILTVSDIIPTGEAASAEERQTTFREMMELALATAVRL</sequence>
<evidence type="ECO:0000256" key="2">
    <source>
        <dbReference type="ARBA" id="ARBA00022679"/>
    </source>
</evidence>
<evidence type="ECO:0000256" key="1">
    <source>
        <dbReference type="ARBA" id="ARBA00022676"/>
    </source>
</evidence>
<proteinExistence type="inferred from homology"/>
<dbReference type="Proteomes" id="UP000248395">
    <property type="component" value="Unassembled WGS sequence"/>
</dbReference>
<dbReference type="InterPro" id="IPR004402">
    <property type="entry name" value="DeoD-type"/>
</dbReference>
<feature type="binding site" evidence="4">
    <location>
        <position position="5"/>
    </location>
    <ligand>
        <name>a purine D-ribonucleoside</name>
        <dbReference type="ChEBI" id="CHEBI:142355"/>
        <note>ligand shared between dimeric partners</note>
    </ligand>
</feature>
<dbReference type="InterPro" id="IPR000845">
    <property type="entry name" value="Nucleoside_phosphorylase_d"/>
</dbReference>
<organism evidence="6 7">
    <name type="scientific">Aquitalea magnusonii</name>
    <dbReference type="NCBI Taxonomy" id="332411"/>
    <lineage>
        <taxon>Bacteria</taxon>
        <taxon>Pseudomonadati</taxon>
        <taxon>Pseudomonadota</taxon>
        <taxon>Betaproteobacteria</taxon>
        <taxon>Neisseriales</taxon>
        <taxon>Chromobacteriaceae</taxon>
        <taxon>Aquitalea</taxon>
    </lineage>
</organism>
<dbReference type="InterPro" id="IPR035994">
    <property type="entry name" value="Nucleoside_phosphorylase_sf"/>
</dbReference>
<feature type="site" description="Important for catalytic activity" evidence="4">
    <location>
        <position position="218"/>
    </location>
</feature>
<keyword evidence="2 4" id="KW-0808">Transferase</keyword>
<dbReference type="AlphaFoldDB" id="A0A318JN82"/>
<reference evidence="6 7" key="1">
    <citation type="submission" date="2018-05" db="EMBL/GenBank/DDBJ databases">
        <title>Genomic Encyclopedia of Type Strains, Phase IV (KMG-IV): sequencing the most valuable type-strain genomes for metagenomic binning, comparative biology and taxonomic classification.</title>
        <authorList>
            <person name="Goeker M."/>
        </authorList>
    </citation>
    <scope>NUCLEOTIDE SEQUENCE [LARGE SCALE GENOMIC DNA]</scope>
    <source>
        <strain evidence="6 7">DSM 25134</strain>
    </source>
</reference>
<name>A0A318JN82_9NEIS</name>
<evidence type="ECO:0000256" key="4">
    <source>
        <dbReference type="HAMAP-Rule" id="MF_01627"/>
    </source>
</evidence>
<dbReference type="GO" id="GO:0005829">
    <property type="term" value="C:cytosol"/>
    <property type="evidence" value="ECO:0007669"/>
    <property type="project" value="TreeGrafter"/>
</dbReference>
<dbReference type="PANTHER" id="PTHR43691:SF11">
    <property type="entry name" value="FI09636P-RELATED"/>
    <property type="match status" value="1"/>
</dbReference>
<dbReference type="RefSeq" id="WP_059284598.1">
    <property type="nucleotide sequence ID" value="NZ_LNQU01000004.1"/>
</dbReference>
<dbReference type="Gene3D" id="3.40.50.1580">
    <property type="entry name" value="Nucleoside phosphorylase domain"/>
    <property type="match status" value="1"/>
</dbReference>
<dbReference type="EC" id="2.4.2.1" evidence="4"/>
<comment type="catalytic activity">
    <reaction evidence="4">
        <text>a purine D-ribonucleoside + phosphate = a purine nucleobase + alpha-D-ribose 1-phosphate</text>
        <dbReference type="Rhea" id="RHEA:19805"/>
        <dbReference type="ChEBI" id="CHEBI:26386"/>
        <dbReference type="ChEBI" id="CHEBI:43474"/>
        <dbReference type="ChEBI" id="CHEBI:57720"/>
        <dbReference type="ChEBI" id="CHEBI:142355"/>
        <dbReference type="EC" id="2.4.2.1"/>
    </reaction>
</comment>
<comment type="function">
    <text evidence="4">Catalyzes the reversible phosphorolytic breakdown of the N-glycosidic bond in the beta-(deoxy)ribonucleoside molecules, with the formation of the corresponding free purine bases and pentose-1-phosphate.</text>
</comment>
<gene>
    <name evidence="4" type="primary">deoD</name>
    <name evidence="6" type="ORF">DFR38_10495</name>
</gene>
<dbReference type="NCBIfam" id="TIGR00107">
    <property type="entry name" value="deoD"/>
    <property type="match status" value="1"/>
</dbReference>
<keyword evidence="7" id="KW-1185">Reference proteome</keyword>
<keyword evidence="1 4" id="KW-0328">Glycosyltransferase</keyword>
<comment type="caution">
    <text evidence="6">The sequence shown here is derived from an EMBL/GenBank/DDBJ whole genome shotgun (WGS) entry which is preliminary data.</text>
</comment>
<dbReference type="HAMAP" id="MF_01627">
    <property type="entry name" value="Pur_nucleosid_phosp"/>
    <property type="match status" value="1"/>
</dbReference>
<accession>A0A318JN82</accession>
<evidence type="ECO:0000259" key="5">
    <source>
        <dbReference type="Pfam" id="PF01048"/>
    </source>
</evidence>
<feature type="binding site" description="in other chain" evidence="4">
    <location>
        <begin position="88"/>
        <end position="91"/>
    </location>
    <ligand>
        <name>phosphate</name>
        <dbReference type="ChEBI" id="CHEBI:43474"/>
        <note>ligand shared between dimeric partners</note>
    </ligand>
</feature>
<dbReference type="NCBIfam" id="NF004489">
    <property type="entry name" value="PRK05819.1"/>
    <property type="match status" value="1"/>
</dbReference>
<evidence type="ECO:0000256" key="3">
    <source>
        <dbReference type="ARBA" id="ARBA00048447"/>
    </source>
</evidence>
<comment type="catalytic activity">
    <reaction evidence="3">
        <text>uridine + phosphate = alpha-D-ribose 1-phosphate + uracil</text>
        <dbReference type="Rhea" id="RHEA:24388"/>
        <dbReference type="ChEBI" id="CHEBI:16704"/>
        <dbReference type="ChEBI" id="CHEBI:17568"/>
        <dbReference type="ChEBI" id="CHEBI:43474"/>
        <dbReference type="ChEBI" id="CHEBI:57720"/>
        <dbReference type="EC" id="2.4.2.3"/>
    </reaction>
</comment>
<feature type="binding site" evidence="4">
    <location>
        <position position="44"/>
    </location>
    <ligand>
        <name>phosphate</name>
        <dbReference type="ChEBI" id="CHEBI:43474"/>
        <note>ligand shared between dimeric partners</note>
    </ligand>
</feature>
<feature type="domain" description="Nucleoside phosphorylase" evidence="5">
    <location>
        <begin position="17"/>
        <end position="230"/>
    </location>
</feature>
<comment type="similarity">
    <text evidence="4">Belongs to the PNP/UDP phosphorylase family.</text>
</comment>
<feature type="binding site" description="in other chain" evidence="4">
    <location>
        <begin position="204"/>
        <end position="205"/>
    </location>
    <ligand>
        <name>a purine D-ribonucleoside</name>
        <dbReference type="ChEBI" id="CHEBI:142355"/>
        <note>ligand shared between dimeric partners</note>
    </ligand>
</feature>
<comment type="catalytic activity">
    <reaction evidence="4">
        <text>a purine 2'-deoxy-D-ribonucleoside + phosphate = a purine nucleobase + 2-deoxy-alpha-D-ribose 1-phosphate</text>
        <dbReference type="Rhea" id="RHEA:36431"/>
        <dbReference type="ChEBI" id="CHEBI:26386"/>
        <dbReference type="ChEBI" id="CHEBI:43474"/>
        <dbReference type="ChEBI" id="CHEBI:57259"/>
        <dbReference type="ChEBI" id="CHEBI:142361"/>
        <dbReference type="EC" id="2.4.2.1"/>
    </reaction>
</comment>
<dbReference type="NCBIfam" id="NF009914">
    <property type="entry name" value="PRK13374.1"/>
    <property type="match status" value="1"/>
</dbReference>
<evidence type="ECO:0000313" key="6">
    <source>
        <dbReference type="EMBL" id="PXX49455.1"/>
    </source>
</evidence>